<dbReference type="OrthoDB" id="10002063at2"/>
<reference evidence="1" key="1">
    <citation type="submission" date="2010-08" db="EMBL/GenBank/DDBJ databases">
        <authorList>
            <person name="Muzny D."/>
            <person name="Qin X."/>
            <person name="Buhay C."/>
            <person name="Dugan-Rocha S."/>
            <person name="Ding Y."/>
            <person name="Chen G."/>
            <person name="Hawes A."/>
            <person name="Holder M."/>
            <person name="Jhangiani S."/>
            <person name="Johnson A."/>
            <person name="Khan Z."/>
            <person name="Li Z."/>
            <person name="Liu W."/>
            <person name="Liu X."/>
            <person name="Perez L."/>
            <person name="Shen H."/>
            <person name="Wang Q."/>
            <person name="Watt J."/>
            <person name="Xi L."/>
            <person name="Xin Y."/>
            <person name="Zhou J."/>
            <person name="Deng J."/>
            <person name="Jiang H."/>
            <person name="Liu Y."/>
            <person name="Qu J."/>
            <person name="Song X.-Z."/>
            <person name="Zhang L."/>
            <person name="Villasana D."/>
            <person name="Johnson A."/>
            <person name="Liu J."/>
            <person name="Liyanage D."/>
            <person name="Lorensuhewa L."/>
            <person name="Robinson T."/>
            <person name="Song A."/>
            <person name="Song B.-B."/>
            <person name="Dinh H."/>
            <person name="Thornton R."/>
            <person name="Coyle M."/>
            <person name="Francisco L."/>
            <person name="Jackson L."/>
            <person name="Javaid M."/>
            <person name="Korchina V."/>
            <person name="Kovar C."/>
            <person name="Mata R."/>
            <person name="Mathew T."/>
            <person name="Ngo R."/>
            <person name="Nguyen L."/>
            <person name="Nguyen N."/>
            <person name="Okwuonu G."/>
            <person name="Ongeri F."/>
            <person name="Pham C."/>
            <person name="Simmons D."/>
            <person name="Wilczek-Boney K."/>
            <person name="Hale W."/>
            <person name="Jakkamsetti A."/>
            <person name="Pham P."/>
            <person name="Ruth R."/>
            <person name="San Lucas F."/>
            <person name="Warren J."/>
            <person name="Zhang J."/>
            <person name="Zhao Z."/>
            <person name="Zhou C."/>
            <person name="Zhu D."/>
            <person name="Lee S."/>
            <person name="Bess C."/>
            <person name="Blankenburg K."/>
            <person name="Forbes L."/>
            <person name="Fu Q."/>
            <person name="Gubbala S."/>
            <person name="Hirani K."/>
            <person name="Jayaseelan J.C."/>
            <person name="Lara F."/>
            <person name="Munidasa M."/>
            <person name="Palculict T."/>
            <person name="Patil S."/>
            <person name="Pu L.-L."/>
            <person name="Saada N."/>
            <person name="Tang L."/>
            <person name="Weissenberger G."/>
            <person name="Zhu Y."/>
            <person name="Hemphill L."/>
            <person name="Shang Y."/>
            <person name="Youmans B."/>
            <person name="Ayvaz T."/>
            <person name="Ross M."/>
            <person name="Santibanez J."/>
            <person name="Aqrawi P."/>
            <person name="Gross S."/>
            <person name="Joshi V."/>
            <person name="Fowler G."/>
            <person name="Nazareth L."/>
            <person name="Reid J."/>
            <person name="Worley K."/>
            <person name="Petrosino J."/>
            <person name="Highlander S."/>
            <person name="Gibbs R."/>
        </authorList>
    </citation>
    <scope>NUCLEOTIDE SEQUENCE [LARGE SCALE GENOMIC DNA]</scope>
    <source>
        <strain evidence="1">DSM 15272</strain>
    </source>
</reference>
<dbReference type="AlphaFoldDB" id="E2S7R0"/>
<dbReference type="Proteomes" id="UP000003111">
    <property type="component" value="Unassembled WGS sequence"/>
</dbReference>
<organism evidence="1 2">
    <name type="scientific">Aeromicrobium marinum DSM 15272</name>
    <dbReference type="NCBI Taxonomy" id="585531"/>
    <lineage>
        <taxon>Bacteria</taxon>
        <taxon>Bacillati</taxon>
        <taxon>Actinomycetota</taxon>
        <taxon>Actinomycetes</taxon>
        <taxon>Propionibacteriales</taxon>
        <taxon>Nocardioidaceae</taxon>
        <taxon>Aeromicrobium</taxon>
    </lineage>
</organism>
<accession>E2S7R0</accession>
<evidence type="ECO:0000313" key="1">
    <source>
        <dbReference type="EMBL" id="EFQ84726.1"/>
    </source>
</evidence>
<dbReference type="EMBL" id="ACLF03000001">
    <property type="protein sequence ID" value="EFQ84726.1"/>
    <property type="molecule type" value="Genomic_DNA"/>
</dbReference>
<sequence length="56" mass="6194">MRLQVHLLGLVLDVRLGVSASADDRPEHIEDHTGYQVGFVESQGFSTDVDMPERGL</sequence>
<evidence type="ECO:0000313" key="2">
    <source>
        <dbReference type="Proteomes" id="UP000003111"/>
    </source>
</evidence>
<dbReference type="STRING" id="585531.HMPREF0063_10067"/>
<keyword evidence="2" id="KW-1185">Reference proteome</keyword>
<dbReference type="HOGENOM" id="CLU_3003728_0_0_11"/>
<protein>
    <submittedName>
        <fullName evidence="1">Uncharacterized protein</fullName>
    </submittedName>
</protein>
<proteinExistence type="predicted"/>
<dbReference type="RefSeq" id="WP_007076634.1">
    <property type="nucleotide sequence ID" value="NZ_CM001024.1"/>
</dbReference>
<comment type="caution">
    <text evidence="1">The sequence shown here is derived from an EMBL/GenBank/DDBJ whole genome shotgun (WGS) entry which is preliminary data.</text>
</comment>
<name>E2S7R0_9ACTN</name>
<gene>
    <name evidence="1" type="ORF">HMPREF0063_10067</name>
</gene>